<dbReference type="PANTHER" id="PTHR35981:SF2">
    <property type="entry name" value="ION TRANSPORT PEPTIDE, ISOFORM C"/>
    <property type="match status" value="1"/>
</dbReference>
<dbReference type="GO" id="GO:0005184">
    <property type="term" value="F:neuropeptide hormone activity"/>
    <property type="evidence" value="ECO:0007669"/>
    <property type="project" value="InterPro"/>
</dbReference>
<evidence type="ECO:0000256" key="4">
    <source>
        <dbReference type="PIRSR" id="PIRSR631098-51"/>
    </source>
</evidence>
<protein>
    <submittedName>
        <fullName evidence="5">Uncharacterized protein</fullName>
    </submittedName>
</protein>
<organism evidence="5 6">
    <name type="scientific">Nephila pilipes</name>
    <name type="common">Giant wood spider</name>
    <name type="synonym">Nephila maculata</name>
    <dbReference type="NCBI Taxonomy" id="299642"/>
    <lineage>
        <taxon>Eukaryota</taxon>
        <taxon>Metazoa</taxon>
        <taxon>Ecdysozoa</taxon>
        <taxon>Arthropoda</taxon>
        <taxon>Chelicerata</taxon>
        <taxon>Arachnida</taxon>
        <taxon>Araneae</taxon>
        <taxon>Araneomorphae</taxon>
        <taxon>Entelegynae</taxon>
        <taxon>Araneoidea</taxon>
        <taxon>Nephilidae</taxon>
        <taxon>Nephila</taxon>
    </lineage>
</organism>
<evidence type="ECO:0000256" key="3">
    <source>
        <dbReference type="ARBA" id="ARBA00022729"/>
    </source>
</evidence>
<dbReference type="GO" id="GO:0007623">
    <property type="term" value="P:circadian rhythm"/>
    <property type="evidence" value="ECO:0007669"/>
    <property type="project" value="TreeGrafter"/>
</dbReference>
<feature type="disulfide bond" evidence="4">
    <location>
        <begin position="72"/>
        <end position="88"/>
    </location>
</feature>
<dbReference type="PRINTS" id="PR00550">
    <property type="entry name" value="HYPRGLYCEMIC"/>
</dbReference>
<dbReference type="SUPFAM" id="SSF81778">
    <property type="entry name" value="Crustacean CHH/MIH/GIH neurohormone"/>
    <property type="match status" value="1"/>
</dbReference>
<dbReference type="InterPro" id="IPR035957">
    <property type="entry name" value="Crust_neurohorm_sf"/>
</dbReference>
<keyword evidence="3" id="KW-0732">Signal</keyword>
<keyword evidence="4" id="KW-1015">Disulfide bond</keyword>
<keyword evidence="6" id="KW-1185">Reference proteome</keyword>
<evidence type="ECO:0000313" key="5">
    <source>
        <dbReference type="EMBL" id="GFU28481.1"/>
    </source>
</evidence>
<sequence>MSTVGHIDQPSRESPSSLIFGKDMVSKAAVLVILAWVLIRAVSCEMWEDTYKLFGCKGTYDKYKMAHLERICDECYEIYKKPDLHIECRRNCFGGTTFFKCMETVALDEYRKEQVLISWDNLRKIV</sequence>
<evidence type="ECO:0000256" key="2">
    <source>
        <dbReference type="ARBA" id="ARBA00005447"/>
    </source>
</evidence>
<dbReference type="Gene3D" id="1.10.2010.10">
    <property type="entry name" value="Crustacean CHH/MIH/GIH neurohormone"/>
    <property type="match status" value="1"/>
</dbReference>
<feature type="disulfide bond" evidence="4">
    <location>
        <begin position="75"/>
        <end position="101"/>
    </location>
</feature>
<dbReference type="PANTHER" id="PTHR35981">
    <property type="entry name" value="ION TRANSPORT PEPTIDE, ISOFORM C"/>
    <property type="match status" value="1"/>
</dbReference>
<name>A0A8X6ULE7_NEPPI</name>
<dbReference type="OrthoDB" id="6365952at2759"/>
<dbReference type="EMBL" id="BMAW01129017">
    <property type="protein sequence ID" value="GFU28481.1"/>
    <property type="molecule type" value="Genomic_DNA"/>
</dbReference>
<feature type="disulfide bond" evidence="4">
    <location>
        <begin position="56"/>
        <end position="92"/>
    </location>
</feature>
<comment type="function">
    <text evidence="1">May increase the toxicity of alpha-latrotoxin and/or other venom components. Is non-toxic to mice and to the cockroach Periplaneta americana.</text>
</comment>
<dbReference type="Pfam" id="PF01147">
    <property type="entry name" value="Crust_neurohorm"/>
    <property type="match status" value="1"/>
</dbReference>
<evidence type="ECO:0000256" key="1">
    <source>
        <dbReference type="ARBA" id="ARBA00003845"/>
    </source>
</evidence>
<reference evidence="5" key="1">
    <citation type="submission" date="2020-08" db="EMBL/GenBank/DDBJ databases">
        <title>Multicomponent nature underlies the extraordinary mechanical properties of spider dragline silk.</title>
        <authorList>
            <person name="Kono N."/>
            <person name="Nakamura H."/>
            <person name="Mori M."/>
            <person name="Yoshida Y."/>
            <person name="Ohtoshi R."/>
            <person name="Malay A.D."/>
            <person name="Moran D.A.P."/>
            <person name="Tomita M."/>
            <person name="Numata K."/>
            <person name="Arakawa K."/>
        </authorList>
    </citation>
    <scope>NUCLEOTIDE SEQUENCE</scope>
</reference>
<comment type="caution">
    <text evidence="5">The sequence shown here is derived from an EMBL/GenBank/DDBJ whole genome shotgun (WGS) entry which is preliminary data.</text>
</comment>
<dbReference type="GO" id="GO:0005576">
    <property type="term" value="C:extracellular region"/>
    <property type="evidence" value="ECO:0007669"/>
    <property type="project" value="InterPro"/>
</dbReference>
<dbReference type="InterPro" id="IPR001166">
    <property type="entry name" value="Hyperglycemic"/>
</dbReference>
<dbReference type="InterPro" id="IPR031098">
    <property type="entry name" value="Crust_neurohorm"/>
</dbReference>
<accession>A0A8X6ULE7</accession>
<comment type="similarity">
    <text evidence="2">Belongs to the arthropod CHH/MIH/GIH/VIH hormone family.</text>
</comment>
<dbReference type="AlphaFoldDB" id="A0A8X6ULE7"/>
<proteinExistence type="inferred from homology"/>
<gene>
    <name evidence="5" type="primary">AVEN_274824_1</name>
    <name evidence="5" type="ORF">NPIL_136881</name>
</gene>
<evidence type="ECO:0000313" key="6">
    <source>
        <dbReference type="Proteomes" id="UP000887013"/>
    </source>
</evidence>
<dbReference type="Proteomes" id="UP000887013">
    <property type="component" value="Unassembled WGS sequence"/>
</dbReference>